<dbReference type="Proteomes" id="UP000198949">
    <property type="component" value="Unassembled WGS sequence"/>
</dbReference>
<organism evidence="3 4">
    <name type="scientific">Glycomyces harbinensis</name>
    <dbReference type="NCBI Taxonomy" id="58114"/>
    <lineage>
        <taxon>Bacteria</taxon>
        <taxon>Bacillati</taxon>
        <taxon>Actinomycetota</taxon>
        <taxon>Actinomycetes</taxon>
        <taxon>Glycomycetales</taxon>
        <taxon>Glycomycetaceae</taxon>
        <taxon>Glycomyces</taxon>
    </lineage>
</organism>
<keyword evidence="1" id="KW-0472">Membrane</keyword>
<dbReference type="STRING" id="58114.SAMN05216270_108120"/>
<evidence type="ECO:0000313" key="3">
    <source>
        <dbReference type="EMBL" id="SDD85066.1"/>
    </source>
</evidence>
<keyword evidence="1" id="KW-1133">Transmembrane helix</keyword>
<sequence>MPVGPALPSKCLLTGSKNRPGRTSIEHMNKIFKQLGADSGYLLSAFPIALPAFVITVTGFAAGIGTAVVWVGVPILAATLFAMRGLAAAGRSQLSAVLNRPITAPRYKRAPENASALRRYLTPLGDGQSWMNLLWGLVNFPLAILGFVVALSWWAATIASLTYPLYAWVIRRATGEGDGLEHATRWLGWGDSYAALSALALLGGLVMALLLPLVLRGLALTQAGLGRGLLASLSEPDAPYGPIRAAEIDTEVTRVQERLSA</sequence>
<protein>
    <submittedName>
        <fullName evidence="3">Putative sensor</fullName>
    </submittedName>
</protein>
<feature type="transmembrane region" description="Helical" evidence="1">
    <location>
        <begin position="40"/>
        <end position="61"/>
    </location>
</feature>
<dbReference type="Pfam" id="PF13796">
    <property type="entry name" value="Sensor"/>
    <property type="match status" value="1"/>
</dbReference>
<keyword evidence="4" id="KW-1185">Reference proteome</keyword>
<keyword evidence="1" id="KW-0812">Transmembrane</keyword>
<proteinExistence type="predicted"/>
<name>A0A1G6Y650_9ACTN</name>
<reference evidence="4" key="1">
    <citation type="submission" date="2016-10" db="EMBL/GenBank/DDBJ databases">
        <authorList>
            <person name="Varghese N."/>
            <person name="Submissions S."/>
        </authorList>
    </citation>
    <scope>NUCLEOTIDE SEQUENCE [LARGE SCALE GENOMIC DNA]</scope>
    <source>
        <strain evidence="4">CGMCC 4.3516</strain>
    </source>
</reference>
<feature type="domain" description="Putative sensor" evidence="2">
    <location>
        <begin position="41"/>
        <end position="230"/>
    </location>
</feature>
<dbReference type="OrthoDB" id="5183772at2"/>
<gene>
    <name evidence="3" type="ORF">SAMN05216270_108120</name>
</gene>
<accession>A0A1G6Y650</accession>
<feature type="transmembrane region" description="Helical" evidence="1">
    <location>
        <begin position="193"/>
        <end position="215"/>
    </location>
</feature>
<feature type="transmembrane region" description="Helical" evidence="1">
    <location>
        <begin position="67"/>
        <end position="87"/>
    </location>
</feature>
<evidence type="ECO:0000256" key="1">
    <source>
        <dbReference type="SAM" id="Phobius"/>
    </source>
</evidence>
<feature type="transmembrane region" description="Helical" evidence="1">
    <location>
        <begin position="133"/>
        <end position="156"/>
    </location>
</feature>
<dbReference type="EMBL" id="FNAD01000008">
    <property type="protein sequence ID" value="SDD85066.1"/>
    <property type="molecule type" value="Genomic_DNA"/>
</dbReference>
<evidence type="ECO:0000259" key="2">
    <source>
        <dbReference type="Pfam" id="PF13796"/>
    </source>
</evidence>
<dbReference type="AlphaFoldDB" id="A0A1G6Y650"/>
<dbReference type="InterPro" id="IPR025828">
    <property type="entry name" value="Put_sensor_dom"/>
</dbReference>
<evidence type="ECO:0000313" key="4">
    <source>
        <dbReference type="Proteomes" id="UP000198949"/>
    </source>
</evidence>